<evidence type="ECO:0000259" key="1">
    <source>
        <dbReference type="Pfam" id="PF13302"/>
    </source>
</evidence>
<sequence>MPRPPIERHPKTGEVILRLRKHPNLILTPPRETDAPKITEYVGDERIWSNLVSPPVPYHIGHAKDWLARLIPERGEVLAEIEKNMDPPLSGCPLQFIRELKDDGSDELIGSIDLTPWPEGRDPPLDALREPGSTEIIWTIGDWLAPSHHGRGIMTDAVQTIILDWGVAQMNISKVIASAFIGNPASVRVFEKCGFKTYSVVEKALEVRGEMKGMHTLLWTRDK</sequence>
<name>A8N394_COPC7</name>
<dbReference type="RefSeq" id="XP_001829339.1">
    <property type="nucleotide sequence ID" value="XM_001829287.1"/>
</dbReference>
<dbReference type="GO" id="GO:0016747">
    <property type="term" value="F:acyltransferase activity, transferring groups other than amino-acyl groups"/>
    <property type="evidence" value="ECO:0007669"/>
    <property type="project" value="InterPro"/>
</dbReference>
<dbReference type="InterPro" id="IPR016181">
    <property type="entry name" value="Acyl_CoA_acyltransferase"/>
</dbReference>
<dbReference type="EMBL" id="AACS02000001">
    <property type="protein sequence ID" value="EAU92299.1"/>
    <property type="molecule type" value="Genomic_DNA"/>
</dbReference>
<protein>
    <recommendedName>
        <fullName evidence="1">N-acetyltransferase domain-containing protein</fullName>
    </recommendedName>
</protein>
<dbReference type="InParanoid" id="A8N394"/>
<dbReference type="Proteomes" id="UP000001861">
    <property type="component" value="Unassembled WGS sequence"/>
</dbReference>
<keyword evidence="3" id="KW-1185">Reference proteome</keyword>
<dbReference type="GeneID" id="6005767"/>
<reference evidence="2 3" key="1">
    <citation type="journal article" date="2010" name="Proc. Natl. Acad. Sci. U.S.A.">
        <title>Insights into evolution of multicellular fungi from the assembled chromosomes of the mushroom Coprinopsis cinerea (Coprinus cinereus).</title>
        <authorList>
            <person name="Stajich J.E."/>
            <person name="Wilke S.K."/>
            <person name="Ahren D."/>
            <person name="Au C.H."/>
            <person name="Birren B.W."/>
            <person name="Borodovsky M."/>
            <person name="Burns C."/>
            <person name="Canback B."/>
            <person name="Casselton L.A."/>
            <person name="Cheng C.K."/>
            <person name="Deng J."/>
            <person name="Dietrich F.S."/>
            <person name="Fargo D.C."/>
            <person name="Farman M.L."/>
            <person name="Gathman A.C."/>
            <person name="Goldberg J."/>
            <person name="Guigo R."/>
            <person name="Hoegger P.J."/>
            <person name="Hooker J.B."/>
            <person name="Huggins A."/>
            <person name="James T.Y."/>
            <person name="Kamada T."/>
            <person name="Kilaru S."/>
            <person name="Kodira C."/>
            <person name="Kues U."/>
            <person name="Kupfer D."/>
            <person name="Kwan H.S."/>
            <person name="Lomsadze A."/>
            <person name="Li W."/>
            <person name="Lilly W.W."/>
            <person name="Ma L.J."/>
            <person name="Mackey A.J."/>
            <person name="Manning G."/>
            <person name="Martin F."/>
            <person name="Muraguchi H."/>
            <person name="Natvig D.O."/>
            <person name="Palmerini H."/>
            <person name="Ramesh M.A."/>
            <person name="Rehmeyer C.J."/>
            <person name="Roe B.A."/>
            <person name="Shenoy N."/>
            <person name="Stanke M."/>
            <person name="Ter-Hovhannisyan V."/>
            <person name="Tunlid A."/>
            <person name="Velagapudi R."/>
            <person name="Vision T.J."/>
            <person name="Zeng Q."/>
            <person name="Zolan M.E."/>
            <person name="Pukkila P.J."/>
        </authorList>
    </citation>
    <scope>NUCLEOTIDE SEQUENCE [LARGE SCALE GENOMIC DNA]</scope>
    <source>
        <strain evidence="3">Okayama-7 / 130 / ATCC MYA-4618 / FGSC 9003</strain>
    </source>
</reference>
<dbReference type="KEGG" id="cci:CC1G_00518"/>
<dbReference type="PANTHER" id="PTHR43328">
    <property type="entry name" value="ACETYLTRANSFERASE-RELATED"/>
    <property type="match status" value="1"/>
</dbReference>
<dbReference type="OMA" id="DYICASH"/>
<gene>
    <name evidence="2" type="ORF">CC1G_00518</name>
</gene>
<dbReference type="Gene3D" id="3.40.630.30">
    <property type="match status" value="1"/>
</dbReference>
<accession>A8N394</accession>
<dbReference type="eggNOG" id="ENOG502S3FV">
    <property type="taxonomic scope" value="Eukaryota"/>
</dbReference>
<organism evidence="2 3">
    <name type="scientific">Coprinopsis cinerea (strain Okayama-7 / 130 / ATCC MYA-4618 / FGSC 9003)</name>
    <name type="common">Inky cap fungus</name>
    <name type="synonym">Hormographiella aspergillata</name>
    <dbReference type="NCBI Taxonomy" id="240176"/>
    <lineage>
        <taxon>Eukaryota</taxon>
        <taxon>Fungi</taxon>
        <taxon>Dikarya</taxon>
        <taxon>Basidiomycota</taxon>
        <taxon>Agaricomycotina</taxon>
        <taxon>Agaricomycetes</taxon>
        <taxon>Agaricomycetidae</taxon>
        <taxon>Agaricales</taxon>
        <taxon>Agaricineae</taxon>
        <taxon>Psathyrellaceae</taxon>
        <taxon>Coprinopsis</taxon>
    </lineage>
</organism>
<dbReference type="OrthoDB" id="630895at2759"/>
<dbReference type="PANTHER" id="PTHR43328:SF1">
    <property type="entry name" value="N-ACETYLTRANSFERASE DOMAIN-CONTAINING PROTEIN"/>
    <property type="match status" value="1"/>
</dbReference>
<proteinExistence type="predicted"/>
<dbReference type="Pfam" id="PF13302">
    <property type="entry name" value="Acetyltransf_3"/>
    <property type="match status" value="1"/>
</dbReference>
<dbReference type="InterPro" id="IPR000182">
    <property type="entry name" value="GNAT_dom"/>
</dbReference>
<evidence type="ECO:0000313" key="3">
    <source>
        <dbReference type="Proteomes" id="UP000001861"/>
    </source>
</evidence>
<dbReference type="AlphaFoldDB" id="A8N394"/>
<dbReference type="SUPFAM" id="SSF55729">
    <property type="entry name" value="Acyl-CoA N-acyltransferases (Nat)"/>
    <property type="match status" value="1"/>
</dbReference>
<comment type="caution">
    <text evidence="2">The sequence shown here is derived from an EMBL/GenBank/DDBJ whole genome shotgun (WGS) entry which is preliminary data.</text>
</comment>
<feature type="domain" description="N-acetyltransferase" evidence="1">
    <location>
        <begin position="25"/>
        <end position="196"/>
    </location>
</feature>
<dbReference type="VEuPathDB" id="FungiDB:CC1G_00518"/>
<evidence type="ECO:0000313" key="2">
    <source>
        <dbReference type="EMBL" id="EAU92299.1"/>
    </source>
</evidence>